<gene>
    <name evidence="1" type="ORF">DFR59_102319</name>
</gene>
<keyword evidence="2" id="KW-1185">Reference proteome</keyword>
<protein>
    <submittedName>
        <fullName evidence="1">Uncharacterized protein</fullName>
    </submittedName>
</protein>
<dbReference type="Proteomes" id="UP000255326">
    <property type="component" value="Unassembled WGS sequence"/>
</dbReference>
<evidence type="ECO:0000313" key="2">
    <source>
        <dbReference type="Proteomes" id="UP000255326"/>
    </source>
</evidence>
<name>A0A370GPS8_9BACI</name>
<comment type="caution">
    <text evidence="1">The sequence shown here is derived from an EMBL/GenBank/DDBJ whole genome shotgun (WGS) entry which is preliminary data.</text>
</comment>
<dbReference type="EMBL" id="QQAY01000002">
    <property type="protein sequence ID" value="RDI45687.1"/>
    <property type="molecule type" value="Genomic_DNA"/>
</dbReference>
<reference evidence="1 2" key="1">
    <citation type="submission" date="2018-07" db="EMBL/GenBank/DDBJ databases">
        <title>Genomic Encyclopedia of Type Strains, Phase IV (KMG-IV): sequencing the most valuable type-strain genomes for metagenomic binning, comparative biology and taxonomic classification.</title>
        <authorList>
            <person name="Goeker M."/>
        </authorList>
    </citation>
    <scope>NUCLEOTIDE SEQUENCE [LARGE SCALE GENOMIC DNA]</scope>
    <source>
        <strain evidence="1 2">DSM 25281</strain>
    </source>
</reference>
<dbReference type="OrthoDB" id="2926879at2"/>
<sequence>MDRVCCVAYLLYQSDNDDVKNMAVNLVTGEISLNNAKKMDRFKDVILLAEKKLKESPPPQEKVCEFVENFLFTVVS</sequence>
<organism evidence="1 2">
    <name type="scientific">Falsibacillus pallidus</name>
    <dbReference type="NCBI Taxonomy" id="493781"/>
    <lineage>
        <taxon>Bacteria</taxon>
        <taxon>Bacillati</taxon>
        <taxon>Bacillota</taxon>
        <taxon>Bacilli</taxon>
        <taxon>Bacillales</taxon>
        <taxon>Bacillaceae</taxon>
        <taxon>Falsibacillus</taxon>
    </lineage>
</organism>
<evidence type="ECO:0000313" key="1">
    <source>
        <dbReference type="EMBL" id="RDI45687.1"/>
    </source>
</evidence>
<dbReference type="AlphaFoldDB" id="A0A370GPS8"/>
<accession>A0A370GPS8</accession>
<dbReference type="RefSeq" id="WP_114744513.1">
    <property type="nucleotide sequence ID" value="NZ_QQAY01000002.1"/>
</dbReference>
<proteinExistence type="predicted"/>